<evidence type="ECO:0000259" key="2">
    <source>
        <dbReference type="Pfam" id="PF02230"/>
    </source>
</evidence>
<dbReference type="AlphaFoldDB" id="A0A1Y2CQJ4"/>
<feature type="domain" description="Phospholipase/carboxylesterase/thioesterase" evidence="2">
    <location>
        <begin position="67"/>
        <end position="141"/>
    </location>
</feature>
<dbReference type="Pfam" id="PF02230">
    <property type="entry name" value="Abhydrolase_2"/>
    <property type="match status" value="1"/>
</dbReference>
<dbReference type="SUPFAM" id="SSF53474">
    <property type="entry name" value="alpha/beta-Hydrolases"/>
    <property type="match status" value="1"/>
</dbReference>
<dbReference type="EMBL" id="MCGO01000009">
    <property type="protein sequence ID" value="ORY49309.1"/>
    <property type="molecule type" value="Genomic_DNA"/>
</dbReference>
<evidence type="ECO:0000256" key="1">
    <source>
        <dbReference type="ARBA" id="ARBA00006499"/>
    </source>
</evidence>
<evidence type="ECO:0000313" key="3">
    <source>
        <dbReference type="EMBL" id="ORY49309.1"/>
    </source>
</evidence>
<proteinExistence type="inferred from homology"/>
<protein>
    <recommendedName>
        <fullName evidence="2">Phospholipase/carboxylesterase/thioesterase domain-containing protein</fullName>
    </recommendedName>
</protein>
<dbReference type="OrthoDB" id="437457at2759"/>
<dbReference type="GO" id="GO:0052689">
    <property type="term" value="F:carboxylic ester hydrolase activity"/>
    <property type="evidence" value="ECO:0007669"/>
    <property type="project" value="TreeGrafter"/>
</dbReference>
<dbReference type="InterPro" id="IPR029058">
    <property type="entry name" value="AB_hydrolase_fold"/>
</dbReference>
<dbReference type="STRING" id="329046.A0A1Y2CQJ4"/>
<comment type="similarity">
    <text evidence="1">Belongs to the AB hydrolase superfamily. AB hydrolase 2 family.</text>
</comment>
<comment type="caution">
    <text evidence="3">The sequence shown here is derived from an EMBL/GenBank/DDBJ whole genome shotgun (WGS) entry which is preliminary data.</text>
</comment>
<dbReference type="InterPro" id="IPR050565">
    <property type="entry name" value="LYPA1-2/EST-like"/>
</dbReference>
<dbReference type="PANTHER" id="PTHR10655">
    <property type="entry name" value="LYSOPHOSPHOLIPASE-RELATED"/>
    <property type="match status" value="1"/>
</dbReference>
<organism evidence="3 4">
    <name type="scientific">Rhizoclosmatium globosum</name>
    <dbReference type="NCBI Taxonomy" id="329046"/>
    <lineage>
        <taxon>Eukaryota</taxon>
        <taxon>Fungi</taxon>
        <taxon>Fungi incertae sedis</taxon>
        <taxon>Chytridiomycota</taxon>
        <taxon>Chytridiomycota incertae sedis</taxon>
        <taxon>Chytridiomycetes</taxon>
        <taxon>Chytridiales</taxon>
        <taxon>Chytriomycetaceae</taxon>
        <taxon>Rhizoclosmatium</taxon>
    </lineage>
</organism>
<evidence type="ECO:0000313" key="4">
    <source>
        <dbReference type="Proteomes" id="UP000193642"/>
    </source>
</evidence>
<name>A0A1Y2CQJ4_9FUNG</name>
<accession>A0A1Y2CQJ4</accession>
<dbReference type="Gene3D" id="3.40.50.1820">
    <property type="entry name" value="alpha/beta hydrolase"/>
    <property type="match status" value="1"/>
</dbReference>
<reference evidence="3 4" key="1">
    <citation type="submission" date="2016-07" db="EMBL/GenBank/DDBJ databases">
        <title>Pervasive Adenine N6-methylation of Active Genes in Fungi.</title>
        <authorList>
            <consortium name="DOE Joint Genome Institute"/>
            <person name="Mondo S.J."/>
            <person name="Dannebaum R.O."/>
            <person name="Kuo R.C."/>
            <person name="Labutti K."/>
            <person name="Haridas S."/>
            <person name="Kuo A."/>
            <person name="Salamov A."/>
            <person name="Ahrendt S.R."/>
            <person name="Lipzen A."/>
            <person name="Sullivan W."/>
            <person name="Andreopoulos W.B."/>
            <person name="Clum A."/>
            <person name="Lindquist E."/>
            <person name="Daum C."/>
            <person name="Ramamoorthy G.K."/>
            <person name="Gryganskyi A."/>
            <person name="Culley D."/>
            <person name="Magnuson J.K."/>
            <person name="James T.Y."/>
            <person name="O'Malley M.A."/>
            <person name="Stajich J.E."/>
            <person name="Spatafora J.W."/>
            <person name="Visel A."/>
            <person name="Grigoriev I.V."/>
        </authorList>
    </citation>
    <scope>NUCLEOTIDE SEQUENCE [LARGE SCALE GENOMIC DNA]</scope>
    <source>
        <strain evidence="3 4">JEL800</strain>
    </source>
</reference>
<gene>
    <name evidence="3" type="ORF">BCR33DRAFT_713680</name>
</gene>
<sequence length="167" mass="18108">MQLPQTALLSIGAPCLIPLMDLDEGAHDDIPATSSVAQKGLGKTRKQIQLFLEKCVFVDGRWKDCPQKVLLFGFSQGGCVALDLALAMSPSYCIGGVVSVCGWLEEGMGTKARKQVDVLVVQGTKDPLLPVSDAKRSKYATIMAFFASHMTLRNIKLEAMSDVYEVK</sequence>
<dbReference type="GO" id="GO:0005737">
    <property type="term" value="C:cytoplasm"/>
    <property type="evidence" value="ECO:0007669"/>
    <property type="project" value="TreeGrafter"/>
</dbReference>
<dbReference type="PANTHER" id="PTHR10655:SF67">
    <property type="entry name" value="PHOSPHOLIPASE_CARBOXYLESTERASE SUPERFAMILY (AFU_ORTHOLOGUE AFUA_5G09340)"/>
    <property type="match status" value="1"/>
</dbReference>
<dbReference type="Proteomes" id="UP000193642">
    <property type="component" value="Unassembled WGS sequence"/>
</dbReference>
<dbReference type="GO" id="GO:0008474">
    <property type="term" value="F:palmitoyl-(protein) hydrolase activity"/>
    <property type="evidence" value="ECO:0007669"/>
    <property type="project" value="TreeGrafter"/>
</dbReference>
<keyword evidence="4" id="KW-1185">Reference proteome</keyword>
<dbReference type="InterPro" id="IPR003140">
    <property type="entry name" value="PLipase/COase/thioEstase"/>
</dbReference>